<feature type="transmembrane region" description="Helical" evidence="1">
    <location>
        <begin position="6"/>
        <end position="25"/>
    </location>
</feature>
<evidence type="ECO:0000313" key="3">
    <source>
        <dbReference type="Proteomes" id="UP000680304"/>
    </source>
</evidence>
<organism evidence="2 3">
    <name type="scientific">Paenibacillus cisolokensis</name>
    <dbReference type="NCBI Taxonomy" id="1658519"/>
    <lineage>
        <taxon>Bacteria</taxon>
        <taxon>Bacillati</taxon>
        <taxon>Bacillota</taxon>
        <taxon>Bacilli</taxon>
        <taxon>Bacillales</taxon>
        <taxon>Paenibacillaceae</taxon>
        <taxon>Paenibacillus</taxon>
    </lineage>
</organism>
<gene>
    <name evidence="2" type="ORF">PACILC2_25700</name>
</gene>
<dbReference type="Proteomes" id="UP000680304">
    <property type="component" value="Unassembled WGS sequence"/>
</dbReference>
<keyword evidence="1" id="KW-0812">Transmembrane</keyword>
<reference evidence="2 3" key="1">
    <citation type="submission" date="2021-04" db="EMBL/GenBank/DDBJ databases">
        <title>Draft genome sequence of Paenibacillus cisolokensis, LC2-13A.</title>
        <authorList>
            <person name="Uke A."/>
            <person name="Chhe C."/>
            <person name="Baramee S."/>
            <person name="Kosugi A."/>
        </authorList>
    </citation>
    <scope>NUCLEOTIDE SEQUENCE [LARGE SCALE GENOMIC DNA]</scope>
    <source>
        <strain evidence="2 3">LC2-13A</strain>
    </source>
</reference>
<evidence type="ECO:0000256" key="1">
    <source>
        <dbReference type="SAM" id="Phobius"/>
    </source>
</evidence>
<comment type="caution">
    <text evidence="2">The sequence shown here is derived from an EMBL/GenBank/DDBJ whole genome shotgun (WGS) entry which is preliminary data.</text>
</comment>
<accession>A0ABQ4N758</accession>
<sequence>MITILLGVLGCYILAAISVHLFRRWSRNRSRQQRHFILLADNNQQTMEWYIRSLHRLERKSGTPVKITVVDKGSTDETMAIVDRFPKSGIHVEKAVLPASVRDGTNETGKFRKLPIRRRIGVRPVEPLHLMWMLQAEGVVTARDHAVLVDLRNPADLSKLPL</sequence>
<evidence type="ECO:0000313" key="2">
    <source>
        <dbReference type="EMBL" id="GIQ64002.1"/>
    </source>
</evidence>
<name>A0ABQ4N758_9BACL</name>
<proteinExistence type="predicted"/>
<dbReference type="InterPro" id="IPR029044">
    <property type="entry name" value="Nucleotide-diphossugar_trans"/>
</dbReference>
<protein>
    <recommendedName>
        <fullName evidence="4">Glycosyltransferase 2-like domain-containing protein</fullName>
    </recommendedName>
</protein>
<dbReference type="Gene3D" id="3.90.550.10">
    <property type="entry name" value="Spore Coat Polysaccharide Biosynthesis Protein SpsA, Chain A"/>
    <property type="match status" value="1"/>
</dbReference>
<keyword evidence="1" id="KW-0472">Membrane</keyword>
<dbReference type="RefSeq" id="WP_062490293.1">
    <property type="nucleotide sequence ID" value="NZ_BOVJ01000077.1"/>
</dbReference>
<keyword evidence="1" id="KW-1133">Transmembrane helix</keyword>
<dbReference type="EMBL" id="BOVJ01000077">
    <property type="protein sequence ID" value="GIQ64002.1"/>
    <property type="molecule type" value="Genomic_DNA"/>
</dbReference>
<evidence type="ECO:0008006" key="4">
    <source>
        <dbReference type="Google" id="ProtNLM"/>
    </source>
</evidence>
<keyword evidence="3" id="KW-1185">Reference proteome</keyword>